<dbReference type="STRING" id="983506.L8WBE4"/>
<keyword evidence="5" id="KW-1185">Reference proteome</keyword>
<sequence length="119" mass="12862">MWHVGDDTLIASDLVATHEDTVYSASFSYDGKRVVSGCADRTIRVWDPHTLSLLLDPFGSHTHTGEINSVTFSPNDTLIASGSDDGTICVFDSYTGNLLLGPLSAHPHRVWSVVFSPDA</sequence>
<evidence type="ECO:0000256" key="1">
    <source>
        <dbReference type="ARBA" id="ARBA00022574"/>
    </source>
</evidence>
<dbReference type="SMART" id="SM00320">
    <property type="entry name" value="WD40"/>
    <property type="match status" value="2"/>
</dbReference>
<dbReference type="PANTHER" id="PTHR22847">
    <property type="entry name" value="WD40 REPEAT PROTEIN"/>
    <property type="match status" value="1"/>
</dbReference>
<gene>
    <name evidence="4" type="ORF">AG1IA_10484</name>
</gene>
<keyword evidence="2" id="KW-0677">Repeat</keyword>
<evidence type="ECO:0000313" key="4">
    <source>
        <dbReference type="EMBL" id="ELU35486.1"/>
    </source>
</evidence>
<dbReference type="PANTHER" id="PTHR22847:SF637">
    <property type="entry name" value="WD REPEAT DOMAIN 5B"/>
    <property type="match status" value="1"/>
</dbReference>
<evidence type="ECO:0000313" key="5">
    <source>
        <dbReference type="Proteomes" id="UP000011668"/>
    </source>
</evidence>
<name>L8WBE4_THACA</name>
<feature type="repeat" description="WD" evidence="3">
    <location>
        <begin position="15"/>
        <end position="47"/>
    </location>
</feature>
<dbReference type="PROSITE" id="PS50082">
    <property type="entry name" value="WD_REPEATS_2"/>
    <property type="match status" value="2"/>
</dbReference>
<organism evidence="4 5">
    <name type="scientific">Thanatephorus cucumeris (strain AG1-IA)</name>
    <name type="common">Rice sheath blight fungus</name>
    <name type="synonym">Rhizoctonia solani</name>
    <dbReference type="NCBI Taxonomy" id="983506"/>
    <lineage>
        <taxon>Eukaryota</taxon>
        <taxon>Fungi</taxon>
        <taxon>Dikarya</taxon>
        <taxon>Basidiomycota</taxon>
        <taxon>Agaricomycotina</taxon>
        <taxon>Agaricomycetes</taxon>
        <taxon>Cantharellales</taxon>
        <taxon>Ceratobasidiaceae</taxon>
        <taxon>Rhizoctonia</taxon>
        <taxon>Rhizoctonia solani AG-1</taxon>
    </lineage>
</organism>
<evidence type="ECO:0000256" key="2">
    <source>
        <dbReference type="ARBA" id="ARBA00022737"/>
    </source>
</evidence>
<dbReference type="GO" id="GO:1990234">
    <property type="term" value="C:transferase complex"/>
    <property type="evidence" value="ECO:0007669"/>
    <property type="project" value="UniProtKB-ARBA"/>
</dbReference>
<dbReference type="PROSITE" id="PS50294">
    <property type="entry name" value="WD_REPEATS_REGION"/>
    <property type="match status" value="2"/>
</dbReference>
<proteinExistence type="predicted"/>
<dbReference type="OrthoDB" id="674604at2759"/>
<dbReference type="HOGENOM" id="CLU_000288_57_30_1"/>
<dbReference type="AlphaFoldDB" id="L8WBE4"/>
<evidence type="ECO:0000256" key="3">
    <source>
        <dbReference type="PROSITE-ProRule" id="PRU00221"/>
    </source>
</evidence>
<keyword evidence="1 3" id="KW-0853">WD repeat</keyword>
<protein>
    <submittedName>
        <fullName evidence="4">WD40 domain-containing protein</fullName>
    </submittedName>
</protein>
<dbReference type="Pfam" id="PF00400">
    <property type="entry name" value="WD40"/>
    <property type="match status" value="2"/>
</dbReference>
<comment type="caution">
    <text evidence="4">The sequence shown here is derived from an EMBL/GenBank/DDBJ whole genome shotgun (WGS) entry which is preliminary data.</text>
</comment>
<dbReference type="Proteomes" id="UP000011668">
    <property type="component" value="Unassembled WGS sequence"/>
</dbReference>
<dbReference type="SUPFAM" id="SSF50978">
    <property type="entry name" value="WD40 repeat-like"/>
    <property type="match status" value="1"/>
</dbReference>
<accession>L8WBE4</accession>
<dbReference type="InterPro" id="IPR015943">
    <property type="entry name" value="WD40/YVTN_repeat-like_dom_sf"/>
</dbReference>
<dbReference type="EMBL" id="AFRT01006427">
    <property type="protein sequence ID" value="ELU35486.1"/>
    <property type="molecule type" value="Genomic_DNA"/>
</dbReference>
<dbReference type="InterPro" id="IPR001680">
    <property type="entry name" value="WD40_rpt"/>
</dbReference>
<reference evidence="4 5" key="1">
    <citation type="journal article" date="2013" name="Nat. Commun.">
        <title>The evolution and pathogenic mechanisms of the rice sheath blight pathogen.</title>
        <authorList>
            <person name="Zheng A."/>
            <person name="Lin R."/>
            <person name="Xu L."/>
            <person name="Qin P."/>
            <person name="Tang C."/>
            <person name="Ai P."/>
            <person name="Zhang D."/>
            <person name="Liu Y."/>
            <person name="Sun Z."/>
            <person name="Feng H."/>
            <person name="Wang Y."/>
            <person name="Chen Y."/>
            <person name="Liang X."/>
            <person name="Fu R."/>
            <person name="Li Q."/>
            <person name="Zhang J."/>
            <person name="Yu X."/>
            <person name="Xie Z."/>
            <person name="Ding L."/>
            <person name="Guan P."/>
            <person name="Tang J."/>
            <person name="Liang Y."/>
            <person name="Wang S."/>
            <person name="Deng Q."/>
            <person name="Li S."/>
            <person name="Zhu J."/>
            <person name="Wang L."/>
            <person name="Liu H."/>
            <person name="Li P."/>
        </authorList>
    </citation>
    <scope>NUCLEOTIDE SEQUENCE [LARGE SCALE GENOMIC DNA]</scope>
    <source>
        <strain evidence="5">AG-1 IA</strain>
    </source>
</reference>
<dbReference type="Gene3D" id="2.130.10.10">
    <property type="entry name" value="YVTN repeat-like/Quinoprotein amine dehydrogenase"/>
    <property type="match status" value="2"/>
</dbReference>
<dbReference type="InterPro" id="IPR036322">
    <property type="entry name" value="WD40_repeat_dom_sf"/>
</dbReference>
<feature type="repeat" description="WD" evidence="3">
    <location>
        <begin position="60"/>
        <end position="101"/>
    </location>
</feature>